<evidence type="ECO:0000256" key="3">
    <source>
        <dbReference type="ARBA" id="ARBA00011726"/>
    </source>
</evidence>
<dbReference type="SUPFAM" id="SSF101936">
    <property type="entry name" value="DNA-binding pseudobarrel domain"/>
    <property type="match status" value="1"/>
</dbReference>
<dbReference type="InterPro" id="IPR003340">
    <property type="entry name" value="B3_DNA-bd"/>
</dbReference>
<feature type="domain" description="PB1" evidence="12">
    <location>
        <begin position="594"/>
        <end position="677"/>
    </location>
</feature>
<dbReference type="FunFam" id="2.30.30.1040:FF:000001">
    <property type="entry name" value="Auxin response factor"/>
    <property type="match status" value="1"/>
</dbReference>
<protein>
    <recommendedName>
        <fullName evidence="9">Auxin response factor</fullName>
    </recommendedName>
</protein>
<dbReference type="GO" id="GO:0009734">
    <property type="term" value="P:auxin-activated signaling pathway"/>
    <property type="evidence" value="ECO:0007669"/>
    <property type="project" value="UniProtKB-KW"/>
</dbReference>
<gene>
    <name evidence="13" type="ORF">Lalb_Chr15g0078791</name>
</gene>
<comment type="subunit">
    <text evidence="3 9">Homodimers and heterodimers.</text>
</comment>
<feature type="compositionally biased region" description="Low complexity" evidence="10">
    <location>
        <begin position="490"/>
        <end position="503"/>
    </location>
</feature>
<comment type="caution">
    <text evidence="13">The sequence shown here is derived from an EMBL/GenBank/DDBJ whole genome shotgun (WGS) entry which is preliminary data.</text>
</comment>
<evidence type="ECO:0000256" key="5">
    <source>
        <dbReference type="ARBA" id="ARBA00023125"/>
    </source>
</evidence>
<evidence type="ECO:0000259" key="11">
    <source>
        <dbReference type="PROSITE" id="PS50863"/>
    </source>
</evidence>
<dbReference type="PANTHER" id="PTHR31384">
    <property type="entry name" value="AUXIN RESPONSE FACTOR 4-RELATED"/>
    <property type="match status" value="1"/>
</dbReference>
<keyword evidence="6 9" id="KW-0804">Transcription</keyword>
<feature type="domain" description="TF-B3" evidence="11">
    <location>
        <begin position="151"/>
        <end position="253"/>
    </location>
</feature>
<evidence type="ECO:0000256" key="1">
    <source>
        <dbReference type="ARBA" id="ARBA00004123"/>
    </source>
</evidence>
<name>A0A6A4PDA2_LUPAL</name>
<evidence type="ECO:0000256" key="4">
    <source>
        <dbReference type="ARBA" id="ARBA00023015"/>
    </source>
</evidence>
<dbReference type="Pfam" id="PF06507">
    <property type="entry name" value="ARF_AD"/>
    <property type="match status" value="1"/>
</dbReference>
<evidence type="ECO:0000256" key="2">
    <source>
        <dbReference type="ARBA" id="ARBA00007853"/>
    </source>
</evidence>
<keyword evidence="5 9" id="KW-0238">DNA-binding</keyword>
<feature type="region of interest" description="Disordered" evidence="10">
    <location>
        <begin position="14"/>
        <end position="38"/>
    </location>
</feature>
<evidence type="ECO:0000256" key="9">
    <source>
        <dbReference type="RuleBase" id="RU004561"/>
    </source>
</evidence>
<keyword evidence="14" id="KW-1185">Reference proteome</keyword>
<feature type="compositionally biased region" description="Low complexity" evidence="10">
    <location>
        <begin position="15"/>
        <end position="35"/>
    </location>
</feature>
<keyword evidence="4 9" id="KW-0805">Transcription regulation</keyword>
<dbReference type="InterPro" id="IPR044835">
    <property type="entry name" value="ARF_plant"/>
</dbReference>
<evidence type="ECO:0000256" key="7">
    <source>
        <dbReference type="ARBA" id="ARBA00023242"/>
    </source>
</evidence>
<dbReference type="OrthoDB" id="1668982at2759"/>
<reference evidence="14" key="1">
    <citation type="journal article" date="2020" name="Nat. Commun.">
        <title>Genome sequence of the cluster root forming white lupin.</title>
        <authorList>
            <person name="Hufnagel B."/>
            <person name="Marques A."/>
            <person name="Soriano A."/>
            <person name="Marques L."/>
            <person name="Divol F."/>
            <person name="Doumas P."/>
            <person name="Sallet E."/>
            <person name="Mancinotti D."/>
            <person name="Carrere S."/>
            <person name="Marande W."/>
            <person name="Arribat S."/>
            <person name="Keller J."/>
            <person name="Huneau C."/>
            <person name="Blein T."/>
            <person name="Aime D."/>
            <person name="Laguerre M."/>
            <person name="Taylor J."/>
            <person name="Schubert V."/>
            <person name="Nelson M."/>
            <person name="Geu-Flores F."/>
            <person name="Crespi M."/>
            <person name="Gallardo-Guerrero K."/>
            <person name="Delaux P.-M."/>
            <person name="Salse J."/>
            <person name="Berges H."/>
            <person name="Guyot R."/>
            <person name="Gouzy J."/>
            <person name="Peret B."/>
        </authorList>
    </citation>
    <scope>NUCLEOTIDE SEQUENCE [LARGE SCALE GENOMIC DNA]</scope>
    <source>
        <strain evidence="14">cv. Amiga</strain>
    </source>
</reference>
<evidence type="ECO:0000256" key="10">
    <source>
        <dbReference type="SAM" id="MobiDB-lite"/>
    </source>
</evidence>
<dbReference type="GO" id="GO:0006355">
    <property type="term" value="P:regulation of DNA-templated transcription"/>
    <property type="evidence" value="ECO:0007669"/>
    <property type="project" value="InterPro"/>
</dbReference>
<evidence type="ECO:0000313" key="14">
    <source>
        <dbReference type="Proteomes" id="UP000447434"/>
    </source>
</evidence>
<evidence type="ECO:0000256" key="8">
    <source>
        <dbReference type="ARBA" id="ARBA00023294"/>
    </source>
</evidence>
<evidence type="ECO:0000259" key="12">
    <source>
        <dbReference type="PROSITE" id="PS51745"/>
    </source>
</evidence>
<feature type="region of interest" description="Disordered" evidence="10">
    <location>
        <begin position="471"/>
        <end position="514"/>
    </location>
</feature>
<comment type="similarity">
    <text evidence="2 9">Belongs to the ARF family.</text>
</comment>
<keyword evidence="7 9" id="KW-0539">Nucleus</keyword>
<evidence type="ECO:0000313" key="13">
    <source>
        <dbReference type="EMBL" id="KAE9598268.1"/>
    </source>
</evidence>
<dbReference type="Gene3D" id="2.40.330.10">
    <property type="entry name" value="DNA-binding pseudobarrel domain"/>
    <property type="match status" value="1"/>
</dbReference>
<evidence type="ECO:0000256" key="6">
    <source>
        <dbReference type="ARBA" id="ARBA00023163"/>
    </source>
</evidence>
<dbReference type="Gene3D" id="2.30.30.1040">
    <property type="match status" value="1"/>
</dbReference>
<proteinExistence type="inferred from homology"/>
<dbReference type="AlphaFoldDB" id="A0A6A4PDA2"/>
<dbReference type="GO" id="GO:0003677">
    <property type="term" value="F:DNA binding"/>
    <property type="evidence" value="ECO:0007669"/>
    <property type="project" value="UniProtKB-KW"/>
</dbReference>
<dbReference type="InterPro" id="IPR010525">
    <property type="entry name" value="ARF_dom"/>
</dbReference>
<dbReference type="PANTHER" id="PTHR31384:SF25">
    <property type="entry name" value="AUXIN RESPONSE FACTOR"/>
    <property type="match status" value="1"/>
</dbReference>
<dbReference type="InterPro" id="IPR053793">
    <property type="entry name" value="PB1-like"/>
</dbReference>
<dbReference type="PROSITE" id="PS51745">
    <property type="entry name" value="PB1"/>
    <property type="match status" value="1"/>
</dbReference>
<dbReference type="Gene3D" id="3.10.20.90">
    <property type="entry name" value="Phosphatidylinositol 3-kinase Catalytic Subunit, Chain A, domain 1"/>
    <property type="match status" value="1"/>
</dbReference>
<dbReference type="PROSITE" id="PS50863">
    <property type="entry name" value="B3"/>
    <property type="match status" value="1"/>
</dbReference>
<comment type="function">
    <text evidence="9">Auxin response factors (ARFs) are transcriptional factors that bind specifically to the DNA sequence 5'-TGTCTC-3' found in the auxin-responsive promoter elements (AuxREs).</text>
</comment>
<dbReference type="SMART" id="SM01019">
    <property type="entry name" value="B3"/>
    <property type="match status" value="1"/>
</dbReference>
<dbReference type="Pfam" id="PF02362">
    <property type="entry name" value="B3"/>
    <property type="match status" value="1"/>
</dbReference>
<dbReference type="GO" id="GO:0005634">
    <property type="term" value="C:nucleus"/>
    <property type="evidence" value="ECO:0007669"/>
    <property type="project" value="UniProtKB-SubCell"/>
</dbReference>
<sequence length="688" mass="76578">MRKVKEKMDCVISEGNGASNNGGASGGSSSSNHHNQGVKNELKSELWRLCAGPSVYVPGVGEKVFYFPQGHLEQVAAFTQHQEDGHMDIPAYDLPSNILCRVMSVQLKAEANSDEVFAQITLVPELKQNGIISEDEDTYHIPERTTTFCSFIKILTASDTSPHGGFSIPKLHANECLPPLDMTLQTPTQELVAKDLHGFEWHFTHKYRGEPKRHLLTSGWSTFVNSKKLVAGDACIFLSGENGELCIGIRRAKRQHNKESASTSLISSHSMQLGILTTASHAVATGSMFTVYYHPWMNPFEFIVPVQHYMKSTVVDYSIGMRVHMQIEVEDSTRRYAGSIISIGDIDSIRWLGSTWRCLEVQWDAIQNKYMIPERVCPWWIEPLKSAMKKPIPILPLPKKARVPNLLCPGLSRFSKDDILRNPAEPASQRGGRVLQGKDYINIGSSQPAQKPPPSKDAWLGLERKFPFVMQDPPHQSRGRSVSFPHEDISTSSSNMNSIGSVSQGWPSESKEENHVSFGQPGLLKLFGVNLTDTQMELPSPQFAVFSQISSLISIPPLSQTSIYATIPATKPYDSIAVVNSEKKCKNCHSVDRRSCTKVLKQGTALGRAIDLKRFSGYDELISELDSMFDFGGSLVNGCSGWHLTSIDDDGFMTLLGDYPWQLSNKINYSIIWKQDYAGFNFGTTFYK</sequence>
<keyword evidence="8 9" id="KW-0927">Auxin signaling pathway</keyword>
<comment type="subcellular location">
    <subcellularLocation>
        <location evidence="1 9">Nucleus</location>
    </subcellularLocation>
</comment>
<dbReference type="Proteomes" id="UP000447434">
    <property type="component" value="Chromosome 15"/>
</dbReference>
<dbReference type="EMBL" id="WOCE01000015">
    <property type="protein sequence ID" value="KAE9598268.1"/>
    <property type="molecule type" value="Genomic_DNA"/>
</dbReference>
<organism evidence="13 14">
    <name type="scientific">Lupinus albus</name>
    <name type="common">White lupine</name>
    <name type="synonym">Lupinus termis</name>
    <dbReference type="NCBI Taxonomy" id="3870"/>
    <lineage>
        <taxon>Eukaryota</taxon>
        <taxon>Viridiplantae</taxon>
        <taxon>Streptophyta</taxon>
        <taxon>Embryophyta</taxon>
        <taxon>Tracheophyta</taxon>
        <taxon>Spermatophyta</taxon>
        <taxon>Magnoliopsida</taxon>
        <taxon>eudicotyledons</taxon>
        <taxon>Gunneridae</taxon>
        <taxon>Pentapetalae</taxon>
        <taxon>rosids</taxon>
        <taxon>fabids</taxon>
        <taxon>Fabales</taxon>
        <taxon>Fabaceae</taxon>
        <taxon>Papilionoideae</taxon>
        <taxon>50 kb inversion clade</taxon>
        <taxon>genistoids sensu lato</taxon>
        <taxon>core genistoids</taxon>
        <taxon>Genisteae</taxon>
        <taxon>Lupinus</taxon>
    </lineage>
</organism>
<dbReference type="InterPro" id="IPR015300">
    <property type="entry name" value="DNA-bd_pseudobarrel_sf"/>
</dbReference>
<dbReference type="CDD" id="cd10017">
    <property type="entry name" value="B3_DNA"/>
    <property type="match status" value="1"/>
</dbReference>
<dbReference type="FunFam" id="2.40.330.10:FF:000001">
    <property type="entry name" value="Auxin response factor"/>
    <property type="match status" value="1"/>
</dbReference>
<accession>A0A6A4PDA2</accession>